<proteinExistence type="predicted"/>
<keyword evidence="2" id="KW-1185">Reference proteome</keyword>
<comment type="caution">
    <text evidence="1">The sequence shown here is derived from an EMBL/GenBank/DDBJ whole genome shotgun (WGS) entry which is preliminary data.</text>
</comment>
<evidence type="ECO:0000313" key="2">
    <source>
        <dbReference type="Proteomes" id="UP001234581"/>
    </source>
</evidence>
<organism evidence="1 2">
    <name type="scientific">Lichtheimia ornata</name>
    <dbReference type="NCBI Taxonomy" id="688661"/>
    <lineage>
        <taxon>Eukaryota</taxon>
        <taxon>Fungi</taxon>
        <taxon>Fungi incertae sedis</taxon>
        <taxon>Mucoromycota</taxon>
        <taxon>Mucoromycotina</taxon>
        <taxon>Mucoromycetes</taxon>
        <taxon>Mucorales</taxon>
        <taxon>Lichtheimiaceae</taxon>
        <taxon>Lichtheimia</taxon>
    </lineage>
</organism>
<reference evidence="1 2" key="1">
    <citation type="submission" date="2023-03" db="EMBL/GenBank/DDBJ databases">
        <title>Genome sequence of Lichtheimia ornata CBS 291.66.</title>
        <authorList>
            <person name="Mohabir J.T."/>
            <person name="Shea T.P."/>
            <person name="Kurbessoian T."/>
            <person name="Berby B."/>
            <person name="Fontaine J."/>
            <person name="Livny J."/>
            <person name="Gnirke A."/>
            <person name="Stajich J.E."/>
            <person name="Cuomo C.A."/>
        </authorList>
    </citation>
    <scope>NUCLEOTIDE SEQUENCE [LARGE SCALE GENOMIC DNA]</scope>
    <source>
        <strain evidence="1">CBS 291.66</strain>
    </source>
</reference>
<accession>A0AAD7UZQ4</accession>
<gene>
    <name evidence="1" type="ORF">O0I10_008680</name>
</gene>
<protein>
    <submittedName>
        <fullName evidence="1">Uncharacterized protein</fullName>
    </submittedName>
</protein>
<name>A0AAD7UZQ4_9FUNG</name>
<dbReference type="GeneID" id="83216087"/>
<dbReference type="RefSeq" id="XP_058340505.1">
    <property type="nucleotide sequence ID" value="XM_058488682.1"/>
</dbReference>
<dbReference type="EMBL" id="JARTCD010000047">
    <property type="protein sequence ID" value="KAJ8655592.1"/>
    <property type="molecule type" value="Genomic_DNA"/>
</dbReference>
<sequence>MLLKMMGLLAITGEGPGLSAQSNTCTIPALSLFEPDTIKALAFHCDPTFIVIVPFGSFVIEQPPDMRLQHWIKWQSLLQPER</sequence>
<dbReference type="AlphaFoldDB" id="A0AAD7UZQ4"/>
<dbReference type="Proteomes" id="UP001234581">
    <property type="component" value="Unassembled WGS sequence"/>
</dbReference>
<evidence type="ECO:0000313" key="1">
    <source>
        <dbReference type="EMBL" id="KAJ8655592.1"/>
    </source>
</evidence>